<keyword evidence="1" id="KW-0732">Signal</keyword>
<feature type="signal peptide" evidence="1">
    <location>
        <begin position="1"/>
        <end position="18"/>
    </location>
</feature>
<name>A0A6B0UVJ6_IXORI</name>
<feature type="chain" id="PRO_5025489271" evidence="1">
    <location>
        <begin position="19"/>
        <end position="150"/>
    </location>
</feature>
<proteinExistence type="predicted"/>
<dbReference type="AlphaFoldDB" id="A0A6B0UVJ6"/>
<accession>A0A6B0UVJ6</accession>
<sequence length="150" mass="17316">MSRVVLLSFLALLLRAPGHQFCDKYKISKNPNPLQISKVIRNGFEKCLPMSAQIRFKVDHTYYQQFFRTWCQSLSSCYQENGNRMQQVTTTKPASDRFSRVHATTEMLKMSDLLSDMAIFLSLSYSGQKMLCGQNSNRNAKIQHVVIGYY</sequence>
<protein>
    <submittedName>
        <fullName evidence="2">Putative secreted protein</fullName>
    </submittedName>
</protein>
<evidence type="ECO:0000313" key="2">
    <source>
        <dbReference type="EMBL" id="MXU93722.1"/>
    </source>
</evidence>
<organism evidence="2">
    <name type="scientific">Ixodes ricinus</name>
    <name type="common">Common tick</name>
    <name type="synonym">Acarus ricinus</name>
    <dbReference type="NCBI Taxonomy" id="34613"/>
    <lineage>
        <taxon>Eukaryota</taxon>
        <taxon>Metazoa</taxon>
        <taxon>Ecdysozoa</taxon>
        <taxon>Arthropoda</taxon>
        <taxon>Chelicerata</taxon>
        <taxon>Arachnida</taxon>
        <taxon>Acari</taxon>
        <taxon>Parasitiformes</taxon>
        <taxon>Ixodida</taxon>
        <taxon>Ixodoidea</taxon>
        <taxon>Ixodidae</taxon>
        <taxon>Ixodinae</taxon>
        <taxon>Ixodes</taxon>
    </lineage>
</organism>
<evidence type="ECO:0000256" key="1">
    <source>
        <dbReference type="SAM" id="SignalP"/>
    </source>
</evidence>
<dbReference type="EMBL" id="GIFC01011639">
    <property type="protein sequence ID" value="MXU93722.1"/>
    <property type="molecule type" value="Transcribed_RNA"/>
</dbReference>
<reference evidence="2" key="1">
    <citation type="submission" date="2019-12" db="EMBL/GenBank/DDBJ databases">
        <title>An insight into the sialome of adult female Ixodes ricinus ticks feeding for 6 days.</title>
        <authorList>
            <person name="Perner J."/>
            <person name="Ribeiro J.M.C."/>
        </authorList>
    </citation>
    <scope>NUCLEOTIDE SEQUENCE</scope>
    <source>
        <strain evidence="2">Semi-engorged</strain>
        <tissue evidence="2">Salivary glands</tissue>
    </source>
</reference>